<dbReference type="SUPFAM" id="SSF54373">
    <property type="entry name" value="FAD-linked reductases, C-terminal domain"/>
    <property type="match status" value="1"/>
</dbReference>
<gene>
    <name evidence="2" type="ORF">CAY35_00645</name>
</gene>
<evidence type="ECO:0000259" key="1">
    <source>
        <dbReference type="Pfam" id="PF01593"/>
    </source>
</evidence>
<dbReference type="Gene3D" id="3.50.50.60">
    <property type="entry name" value="FAD/NAD(P)-binding domain"/>
    <property type="match status" value="1"/>
</dbReference>
<evidence type="ECO:0000313" key="3">
    <source>
        <dbReference type="Proteomes" id="UP000245514"/>
    </source>
</evidence>
<sequence length="484" mass="50832">MSCDYVVIGGGPSGLLHALAAADAGRTVTVLEAADHAGGAVSDIMLDGVRLNGGAESYAIGTGAMVEWIEALGLSDQVASPKGNASWIHSNHGPFPIPGTSLWGIPTEPLNDDVKRAVGRWGALRAWVDALLPGSYGAEPGISTYDYVSKRMGKRVADRLLVPLITGVHSADPRTLELEALVPGLIDSVKQYGSLRRGARAVLDKRRAANQSAKTAGAAVGATVPTMSTLIDGLVDALKQRGGTLETGVRVRSIHRDDSGRVDSGRDGRGGWTVLADGGRSFDAAALAVATDPDTARNLLAEPAPEVAEHIPEAPASPVRLVAMSVVSPKLARNPRGNGVLVPPDTRGVRAKAMTHLSAKWEHIEREAAKVTDRAFVRLSYSSADGELPDPALFPEQAVQDLAAMTGVDATEIEVRDWLVQDWPVTQRRRLPGHAESLAALSIALSEDPTLELTGSWRAGTGLDAIARFAKTTHVPPAPTNSTP</sequence>
<dbReference type="PANTHER" id="PTHR42923:SF3">
    <property type="entry name" value="PROTOPORPHYRINOGEN OXIDASE"/>
    <property type="match status" value="1"/>
</dbReference>
<dbReference type="Gene3D" id="1.10.3110.10">
    <property type="entry name" value="protoporphyrinogen ix oxidase, domain 3"/>
    <property type="match status" value="1"/>
</dbReference>
<comment type="caution">
    <text evidence="2">The sequence shown here is derived from an EMBL/GenBank/DDBJ whole genome shotgun (WGS) entry which is preliminary data.</text>
</comment>
<name>A0ABX5L6X3_9MICC</name>
<feature type="domain" description="Amine oxidase" evidence="1">
    <location>
        <begin position="13"/>
        <end position="459"/>
    </location>
</feature>
<dbReference type="Proteomes" id="UP000245514">
    <property type="component" value="Unassembled WGS sequence"/>
</dbReference>
<organism evidence="2 3">
    <name type="scientific">Pseudoglutamicibacter cumminsii</name>
    <dbReference type="NCBI Taxonomy" id="156979"/>
    <lineage>
        <taxon>Bacteria</taxon>
        <taxon>Bacillati</taxon>
        <taxon>Actinomycetota</taxon>
        <taxon>Actinomycetes</taxon>
        <taxon>Micrococcales</taxon>
        <taxon>Micrococcaceae</taxon>
        <taxon>Pseudoglutamicibacter</taxon>
    </lineage>
</organism>
<dbReference type="PANTHER" id="PTHR42923">
    <property type="entry name" value="PROTOPORPHYRINOGEN OXIDASE"/>
    <property type="match status" value="1"/>
</dbReference>
<dbReference type="PRINTS" id="PR00411">
    <property type="entry name" value="PNDRDTASEI"/>
</dbReference>
<dbReference type="InterPro" id="IPR050464">
    <property type="entry name" value="Zeta_carotene_desat/Oxidored"/>
</dbReference>
<proteinExistence type="predicted"/>
<dbReference type="InterPro" id="IPR036188">
    <property type="entry name" value="FAD/NAD-bd_sf"/>
</dbReference>
<dbReference type="SUPFAM" id="SSF51905">
    <property type="entry name" value="FAD/NAD(P)-binding domain"/>
    <property type="match status" value="1"/>
</dbReference>
<reference evidence="2 3" key="1">
    <citation type="submission" date="2018-05" db="EMBL/GenBank/DDBJ databases">
        <title>Draft Genome Sequence of Arthrobacter cumminsii IME1328, Isolated from a Patient Who Suffered from Foot Ulcers in China.</title>
        <authorList>
            <person name="Li M."/>
            <person name="Jiang Z."/>
            <person name="Sun Q."/>
            <person name="Tong Y."/>
        </authorList>
    </citation>
    <scope>NUCLEOTIDE SEQUENCE [LARGE SCALE GENOMIC DNA]</scope>
    <source>
        <strain evidence="2 3">IME1328</strain>
    </source>
</reference>
<dbReference type="RefSeq" id="WP_109302888.1">
    <property type="nucleotide sequence ID" value="NZ_QFWG01000001.1"/>
</dbReference>
<dbReference type="EMBL" id="QFWG01000001">
    <property type="protein sequence ID" value="PWI28611.1"/>
    <property type="molecule type" value="Genomic_DNA"/>
</dbReference>
<dbReference type="Gene3D" id="3.90.660.20">
    <property type="entry name" value="Protoporphyrinogen oxidase, mitochondrial, domain 2"/>
    <property type="match status" value="1"/>
</dbReference>
<keyword evidence="3" id="KW-1185">Reference proteome</keyword>
<protein>
    <submittedName>
        <fullName evidence="2">Protoporphyrinogen oxidase</fullName>
    </submittedName>
</protein>
<dbReference type="Pfam" id="PF01593">
    <property type="entry name" value="Amino_oxidase"/>
    <property type="match status" value="1"/>
</dbReference>
<dbReference type="InterPro" id="IPR002937">
    <property type="entry name" value="Amino_oxidase"/>
</dbReference>
<evidence type="ECO:0000313" key="2">
    <source>
        <dbReference type="EMBL" id="PWI28611.1"/>
    </source>
</evidence>
<accession>A0ABX5L6X3</accession>